<dbReference type="InterPro" id="IPR000387">
    <property type="entry name" value="Tyr_Pase_dom"/>
</dbReference>
<dbReference type="PANTHER" id="PTHR46900">
    <property type="entry name" value="TYROSINE-PROTEIN PHOSPHATASE NON-RECEPTOR TYPE 13"/>
    <property type="match status" value="1"/>
</dbReference>
<evidence type="ECO:0000256" key="3">
    <source>
        <dbReference type="ARBA" id="ARBA00022801"/>
    </source>
</evidence>
<dbReference type="InterPro" id="IPR029021">
    <property type="entry name" value="Prot-tyrosine_phosphatase-like"/>
</dbReference>
<reference evidence="12" key="3">
    <citation type="submission" date="2025-09" db="UniProtKB">
        <authorList>
            <consortium name="Ensembl"/>
        </authorList>
    </citation>
    <scope>IDENTIFICATION</scope>
</reference>
<evidence type="ECO:0000256" key="8">
    <source>
        <dbReference type="ARBA" id="ARBA00072470"/>
    </source>
</evidence>
<dbReference type="InterPro" id="IPR003595">
    <property type="entry name" value="Tyr_Pase_cat"/>
</dbReference>
<evidence type="ECO:0000256" key="5">
    <source>
        <dbReference type="ARBA" id="ARBA00023242"/>
    </source>
</evidence>
<proteinExistence type="predicted"/>
<evidence type="ECO:0000259" key="10">
    <source>
        <dbReference type="PROSITE" id="PS50055"/>
    </source>
</evidence>
<organism evidence="12 13">
    <name type="scientific">Taeniopygia guttata</name>
    <name type="common">Zebra finch</name>
    <name type="synonym">Poephila guttata</name>
    <dbReference type="NCBI Taxonomy" id="59729"/>
    <lineage>
        <taxon>Eukaryota</taxon>
        <taxon>Metazoa</taxon>
        <taxon>Chordata</taxon>
        <taxon>Craniata</taxon>
        <taxon>Vertebrata</taxon>
        <taxon>Euteleostomi</taxon>
        <taxon>Archelosauria</taxon>
        <taxon>Archosauria</taxon>
        <taxon>Dinosauria</taxon>
        <taxon>Saurischia</taxon>
        <taxon>Theropoda</taxon>
        <taxon>Coelurosauria</taxon>
        <taxon>Aves</taxon>
        <taxon>Neognathae</taxon>
        <taxon>Neoaves</taxon>
        <taxon>Telluraves</taxon>
        <taxon>Australaves</taxon>
        <taxon>Passeriformes</taxon>
        <taxon>Passeroidea</taxon>
        <taxon>Estrildidae</taxon>
        <taxon>Estrildinae</taxon>
        <taxon>Taeniopygia</taxon>
    </lineage>
</organism>
<dbReference type="GeneTree" id="ENSGT00940000161964"/>
<evidence type="ECO:0000256" key="2">
    <source>
        <dbReference type="ARBA" id="ARBA00013064"/>
    </source>
</evidence>
<dbReference type="PANTHER" id="PTHR46900:SF4">
    <property type="entry name" value="FERM AND PDZ DOMAIN CONTAINING 2"/>
    <property type="match status" value="1"/>
</dbReference>
<keyword evidence="5" id="KW-0539">Nucleus</keyword>
<dbReference type="SMART" id="SM00194">
    <property type="entry name" value="PTPc"/>
    <property type="match status" value="1"/>
</dbReference>
<evidence type="ECO:0000256" key="4">
    <source>
        <dbReference type="ARBA" id="ARBA00022912"/>
    </source>
</evidence>
<evidence type="ECO:0000256" key="7">
    <source>
        <dbReference type="ARBA" id="ARBA00058215"/>
    </source>
</evidence>
<dbReference type="Ensembl" id="ENSTGUT00000008408.2">
    <property type="protein sequence ID" value="ENSTGUP00000008321.2"/>
    <property type="gene ID" value="ENSTGUG00000008093.2"/>
</dbReference>
<feature type="compositionally biased region" description="Polar residues" evidence="9">
    <location>
        <begin position="108"/>
        <end position="119"/>
    </location>
</feature>
<keyword evidence="13" id="KW-1185">Reference proteome</keyword>
<reference evidence="12" key="2">
    <citation type="submission" date="2025-08" db="UniProtKB">
        <authorList>
            <consortium name="Ensembl"/>
        </authorList>
    </citation>
    <scope>IDENTIFICATION</scope>
</reference>
<dbReference type="PROSITE" id="PS50056">
    <property type="entry name" value="TYR_PHOSPHATASE_2"/>
    <property type="match status" value="1"/>
</dbReference>
<dbReference type="OMA" id="KHAECEG"/>
<dbReference type="EC" id="3.1.3.48" evidence="2"/>
<reference evidence="12 13" key="1">
    <citation type="journal article" date="2010" name="Nature">
        <title>The genome of a songbird.</title>
        <authorList>
            <person name="Warren W.C."/>
            <person name="Clayton D.F."/>
            <person name="Ellegren H."/>
            <person name="Arnold A.P."/>
            <person name="Hillier L.W."/>
            <person name="Kunstner A."/>
            <person name="Searle S."/>
            <person name="White S."/>
            <person name="Vilella A.J."/>
            <person name="Fairley S."/>
            <person name="Heger A."/>
            <person name="Kong L."/>
            <person name="Ponting C.P."/>
            <person name="Jarvis E.D."/>
            <person name="Mello C.V."/>
            <person name="Minx P."/>
            <person name="Lovell P."/>
            <person name="Velho T.A."/>
            <person name="Ferris M."/>
            <person name="Balakrishnan C.N."/>
            <person name="Sinha S."/>
            <person name="Blatti C."/>
            <person name="London S.E."/>
            <person name="Li Y."/>
            <person name="Lin Y.C."/>
            <person name="George J."/>
            <person name="Sweedler J."/>
            <person name="Southey B."/>
            <person name="Gunaratne P."/>
            <person name="Watson M."/>
            <person name="Nam K."/>
            <person name="Backstrom N."/>
            <person name="Smeds L."/>
            <person name="Nabholz B."/>
            <person name="Itoh Y."/>
            <person name="Whitney O."/>
            <person name="Pfenning A.R."/>
            <person name="Howard J."/>
            <person name="Volker M."/>
            <person name="Skinner B.M."/>
            <person name="Griffin D.K."/>
            <person name="Ye L."/>
            <person name="McLaren W.M."/>
            <person name="Flicek P."/>
            <person name="Quesada V."/>
            <person name="Velasco G."/>
            <person name="Lopez-Otin C."/>
            <person name="Puente X.S."/>
            <person name="Olender T."/>
            <person name="Lancet D."/>
            <person name="Smit A.F."/>
            <person name="Hubley R."/>
            <person name="Konkel M.K."/>
            <person name="Walker J.A."/>
            <person name="Batzer M.A."/>
            <person name="Gu W."/>
            <person name="Pollock D.D."/>
            <person name="Chen L."/>
            <person name="Cheng Z."/>
            <person name="Eichler E.E."/>
            <person name="Stapley J."/>
            <person name="Slate J."/>
            <person name="Ekblom R."/>
            <person name="Birkhead T."/>
            <person name="Burke T."/>
            <person name="Burt D."/>
            <person name="Scharff C."/>
            <person name="Adam I."/>
            <person name="Richard H."/>
            <person name="Sultan M."/>
            <person name="Soldatov A."/>
            <person name="Lehrach H."/>
            <person name="Edwards S.V."/>
            <person name="Yang S.P."/>
            <person name="Li X."/>
            <person name="Graves T."/>
            <person name="Fulton L."/>
            <person name="Nelson J."/>
            <person name="Chinwalla A."/>
            <person name="Hou S."/>
            <person name="Mardis E.R."/>
            <person name="Wilson R.K."/>
        </authorList>
    </citation>
    <scope>NUCLEOTIDE SEQUENCE [LARGE SCALE GENOMIC DNA]</scope>
</reference>
<evidence type="ECO:0000259" key="11">
    <source>
        <dbReference type="PROSITE" id="PS50056"/>
    </source>
</evidence>
<feature type="domain" description="Tyrosine-protein phosphatase" evidence="10">
    <location>
        <begin position="261"/>
        <end position="514"/>
    </location>
</feature>
<keyword evidence="3" id="KW-0378">Hydrolase</keyword>
<dbReference type="Gene3D" id="3.90.190.10">
    <property type="entry name" value="Protein tyrosine phosphatase superfamily"/>
    <property type="match status" value="1"/>
</dbReference>
<dbReference type="InterPro" id="IPR052074">
    <property type="entry name" value="NonRcpt_TyrProt_Phosphatase"/>
</dbReference>
<dbReference type="HOGENOM" id="CLU_001645_9_1_1"/>
<protein>
    <recommendedName>
        <fullName evidence="8">Tyrosine-protein phosphatase non-receptor type 20</fullName>
        <ecNumber evidence="2">3.1.3.48</ecNumber>
    </recommendedName>
</protein>
<dbReference type="PROSITE" id="PS50055">
    <property type="entry name" value="TYR_PHOSPHATASE_PTP"/>
    <property type="match status" value="1"/>
</dbReference>
<dbReference type="Proteomes" id="UP000007754">
    <property type="component" value="Chromosome 6"/>
</dbReference>
<dbReference type="GO" id="GO:0005634">
    <property type="term" value="C:nucleus"/>
    <property type="evidence" value="ECO:0007669"/>
    <property type="project" value="UniProtKB-SubCell"/>
</dbReference>
<evidence type="ECO:0000256" key="9">
    <source>
        <dbReference type="SAM" id="MobiDB-lite"/>
    </source>
</evidence>
<dbReference type="FunFam" id="3.90.190.10:FF:000102">
    <property type="entry name" value="Receptor-type tyrosine-protein phosphatase"/>
    <property type="match status" value="1"/>
</dbReference>
<comment type="subcellular location">
    <subcellularLocation>
        <location evidence="1">Nucleus</location>
    </subcellularLocation>
</comment>
<dbReference type="AlphaFoldDB" id="H0ZCL1"/>
<feature type="domain" description="Tyrosine specific protein phosphatases" evidence="11">
    <location>
        <begin position="433"/>
        <end position="505"/>
    </location>
</feature>
<feature type="region of interest" description="Disordered" evidence="9">
    <location>
        <begin position="108"/>
        <end position="130"/>
    </location>
</feature>
<dbReference type="SMART" id="SM00404">
    <property type="entry name" value="PTPc_motif"/>
    <property type="match status" value="1"/>
</dbReference>
<dbReference type="SUPFAM" id="SSF52799">
    <property type="entry name" value="(Phosphotyrosine protein) phosphatases II"/>
    <property type="match status" value="1"/>
</dbReference>
<name>H0ZCL1_TAEGU</name>
<evidence type="ECO:0000256" key="1">
    <source>
        <dbReference type="ARBA" id="ARBA00004123"/>
    </source>
</evidence>
<dbReference type="GO" id="GO:0004725">
    <property type="term" value="F:protein tyrosine phosphatase activity"/>
    <property type="evidence" value="ECO:0007669"/>
    <property type="project" value="UniProtKB-EC"/>
</dbReference>
<evidence type="ECO:0000313" key="13">
    <source>
        <dbReference type="Proteomes" id="UP000007754"/>
    </source>
</evidence>
<dbReference type="InterPro" id="IPR000242">
    <property type="entry name" value="PTP_cat"/>
</dbReference>
<accession>H0ZCL1</accession>
<dbReference type="PRINTS" id="PR00700">
    <property type="entry name" value="PRTYPHPHTASE"/>
</dbReference>
<comment type="function">
    <text evidence="7">Tyrosine-protein phosphatase targeted to sites of actin polymerization in response of varied extracellular stimuli. Has tyrosine phosphatase activity towards various tyrosyl phosphorylated substrates.</text>
</comment>
<evidence type="ECO:0000313" key="12">
    <source>
        <dbReference type="Ensembl" id="ENSTGUP00000008321.2"/>
    </source>
</evidence>
<sequence length="524" mass="60431">MKFSRRPVRTNMCMFLGPPAETEKANISLSNENLNSKEQHLLHQYEKHLEETNCDAQQNTPDAPECKVNETFVSGLPRQTVTDLLRKAQGTVQLTVCRSLALHWAYSDSQSNRASTPNTKAEPASGGQSLKTQPLFSFKEEGSNQMCNKDAERTDKSPLQGQLAEQDYKDLISNISDRSQKCAECESCRRENQQSDSGSWNNEDDVMLHRIPVLPRNRTFASGDELTQLINLKPSQSGVDPRTDITGLIQGLQLRIENQEVLKEFMALEHVKPIDDCRTGKAPENQNKNRYRDILPYDKTRVPLGEKNGYINASYIRMNVGEEEHFYIITQGPLPSTMADFWQMVWESESDVIAMMTKEVELGQVKCHQYWPESPNKYKDLANFYLRLHNYQILEYFIIRKIEIINKQTEEKRIISHLQFTTWPDHNTSKLAEQLVKFICYMRKAHRTGPIIAHCSTGIGRSGVFLCVEILLSHIEKDLCFNIKQIVRDLRDQRFGMIQTKDEYLFCYEVVLEVLQILRAMDSY</sequence>
<dbReference type="Pfam" id="PF00102">
    <property type="entry name" value="Y_phosphatase"/>
    <property type="match status" value="1"/>
</dbReference>
<keyword evidence="4" id="KW-0904">Protein phosphatase</keyword>
<comment type="catalytic activity">
    <reaction evidence="6">
        <text>O-phospho-L-tyrosyl-[protein] + H2O = L-tyrosyl-[protein] + phosphate</text>
        <dbReference type="Rhea" id="RHEA:10684"/>
        <dbReference type="Rhea" id="RHEA-COMP:10136"/>
        <dbReference type="Rhea" id="RHEA-COMP:20101"/>
        <dbReference type="ChEBI" id="CHEBI:15377"/>
        <dbReference type="ChEBI" id="CHEBI:43474"/>
        <dbReference type="ChEBI" id="CHEBI:46858"/>
        <dbReference type="ChEBI" id="CHEBI:61978"/>
        <dbReference type="EC" id="3.1.3.48"/>
    </reaction>
</comment>
<evidence type="ECO:0000256" key="6">
    <source>
        <dbReference type="ARBA" id="ARBA00051722"/>
    </source>
</evidence>